<dbReference type="Pfam" id="PF10026">
    <property type="entry name" value="DUF2268"/>
    <property type="match status" value="1"/>
</dbReference>
<keyword evidence="1" id="KW-0732">Signal</keyword>
<keyword evidence="4" id="KW-1185">Reference proteome</keyword>
<feature type="signal peptide" evidence="1">
    <location>
        <begin position="1"/>
        <end position="20"/>
    </location>
</feature>
<evidence type="ECO:0000256" key="1">
    <source>
        <dbReference type="SAM" id="SignalP"/>
    </source>
</evidence>
<protein>
    <recommendedName>
        <fullName evidence="2">DUF2268 domain-containing protein</fullName>
    </recommendedName>
</protein>
<evidence type="ECO:0000259" key="2">
    <source>
        <dbReference type="Pfam" id="PF10026"/>
    </source>
</evidence>
<evidence type="ECO:0000313" key="3">
    <source>
        <dbReference type="EMBL" id="QMT18209.1"/>
    </source>
</evidence>
<feature type="chain" id="PRO_5028288196" description="DUF2268 domain-containing protein" evidence="1">
    <location>
        <begin position="21"/>
        <end position="343"/>
    </location>
</feature>
<reference evidence="3 4" key="1">
    <citation type="submission" date="2020-07" db="EMBL/GenBank/DDBJ databases">
        <title>Screening of a cold-adapted Planococcus bacterium producing protease in traditional shrimp paste and protease identification by genome sequencing.</title>
        <authorList>
            <person name="Gao R."/>
            <person name="Leng W."/>
            <person name="Chu Q."/>
            <person name="Wu X."/>
            <person name="Liu H."/>
            <person name="Li X."/>
        </authorList>
    </citation>
    <scope>NUCLEOTIDE SEQUENCE [LARGE SCALE GENOMIC DNA]</scope>
    <source>
        <strain evidence="3 4">XJ11</strain>
    </source>
</reference>
<organism evidence="3 4">
    <name type="scientific">Planococcus maritimus</name>
    <dbReference type="NCBI Taxonomy" id="192421"/>
    <lineage>
        <taxon>Bacteria</taxon>
        <taxon>Bacillati</taxon>
        <taxon>Bacillota</taxon>
        <taxon>Bacilli</taxon>
        <taxon>Bacillales</taxon>
        <taxon>Caryophanaceae</taxon>
        <taxon>Planococcus</taxon>
    </lineage>
</organism>
<dbReference type="EMBL" id="CP059540">
    <property type="protein sequence ID" value="QMT18209.1"/>
    <property type="molecule type" value="Genomic_DNA"/>
</dbReference>
<accession>A0A7D7MDH1</accession>
<dbReference type="AlphaFoldDB" id="A0A7D7MDH1"/>
<evidence type="ECO:0000313" key="4">
    <source>
        <dbReference type="Proteomes" id="UP000514716"/>
    </source>
</evidence>
<dbReference type="RefSeq" id="WP_182092844.1">
    <property type="nucleotide sequence ID" value="NZ_CP059540.1"/>
</dbReference>
<sequence length="343" mass="38325">MKKSLGVILLSLAMVSSACSEEFVETEGSANTAIKTETTSENQNEQVPLLEPAIAEVGDQKINVFSYYRSFDHYLQLAKKDPDSLETSYEQTVIEPFQNNAFGEEESAEEIEYWFYTPPKDIIPLQSELQALSDREEPLHTAIDEALKKSAEMLPGSDKTVHVFPANPAYTHGKTQELNPLGVALEQGVMVLFVTPILLEEDLQHTIAHEYFHTVDMQRGTAEDPANLTLLEAVVMEGKAEAFAEIICPESELDWIADADEQITEATKMLFLKEKDSAEVEVWNDFYYGNAVAEVPIFASHMIGYDIMQSFLKQHPNMPVEEWLDLTAEEILAGSGYAEATSN</sequence>
<proteinExistence type="predicted"/>
<name>A0A7D7MDH1_PLAMR</name>
<gene>
    <name evidence="3" type="ORF">H1Q58_04090</name>
</gene>
<dbReference type="PROSITE" id="PS51257">
    <property type="entry name" value="PROKAR_LIPOPROTEIN"/>
    <property type="match status" value="1"/>
</dbReference>
<dbReference type="KEGG" id="pdec:H1Q58_04090"/>
<dbReference type="Proteomes" id="UP000514716">
    <property type="component" value="Chromosome"/>
</dbReference>
<feature type="domain" description="DUF2268" evidence="2">
    <location>
        <begin position="140"/>
        <end position="332"/>
    </location>
</feature>
<dbReference type="InterPro" id="IPR018728">
    <property type="entry name" value="DUF2268"/>
</dbReference>